<name>A0A4Y2QKG1_ARAVE</name>
<reference evidence="1 2" key="1">
    <citation type="journal article" date="2019" name="Sci. Rep.">
        <title>Orb-weaving spider Araneus ventricosus genome elucidates the spidroin gene catalogue.</title>
        <authorList>
            <person name="Kono N."/>
            <person name="Nakamura H."/>
            <person name="Ohtoshi R."/>
            <person name="Moran D.A.P."/>
            <person name="Shinohara A."/>
            <person name="Yoshida Y."/>
            <person name="Fujiwara M."/>
            <person name="Mori M."/>
            <person name="Tomita M."/>
            <person name="Arakawa K."/>
        </authorList>
    </citation>
    <scope>NUCLEOTIDE SEQUENCE [LARGE SCALE GENOMIC DNA]</scope>
</reference>
<accession>A0A4Y2QKG1</accession>
<proteinExistence type="predicted"/>
<dbReference type="AlphaFoldDB" id="A0A4Y2QKG1"/>
<evidence type="ECO:0000313" key="2">
    <source>
        <dbReference type="Proteomes" id="UP000499080"/>
    </source>
</evidence>
<protein>
    <submittedName>
        <fullName evidence="1">Uncharacterized protein</fullName>
    </submittedName>
</protein>
<dbReference type="EMBL" id="BGPR01014092">
    <property type="protein sequence ID" value="GBN63689.1"/>
    <property type="molecule type" value="Genomic_DNA"/>
</dbReference>
<sequence length="120" mass="13696">MPEASEKDKLCLRHLKWVPGKFFKLRKNISGFAFIKVGTYACSLNARNSGGLSIRVAVPSEIILKDCIFLFILIGLLFHFENSVINENVKGRWKINQELRERQTTAAENFAPPQDMKLTQ</sequence>
<evidence type="ECO:0000313" key="1">
    <source>
        <dbReference type="EMBL" id="GBN63689.1"/>
    </source>
</evidence>
<dbReference type="Proteomes" id="UP000499080">
    <property type="component" value="Unassembled WGS sequence"/>
</dbReference>
<keyword evidence="2" id="KW-1185">Reference proteome</keyword>
<comment type="caution">
    <text evidence="1">The sequence shown here is derived from an EMBL/GenBank/DDBJ whole genome shotgun (WGS) entry which is preliminary data.</text>
</comment>
<gene>
    <name evidence="1" type="ORF">AVEN_167714_1</name>
</gene>
<organism evidence="1 2">
    <name type="scientific">Araneus ventricosus</name>
    <name type="common">Orbweaver spider</name>
    <name type="synonym">Epeira ventricosa</name>
    <dbReference type="NCBI Taxonomy" id="182803"/>
    <lineage>
        <taxon>Eukaryota</taxon>
        <taxon>Metazoa</taxon>
        <taxon>Ecdysozoa</taxon>
        <taxon>Arthropoda</taxon>
        <taxon>Chelicerata</taxon>
        <taxon>Arachnida</taxon>
        <taxon>Araneae</taxon>
        <taxon>Araneomorphae</taxon>
        <taxon>Entelegynae</taxon>
        <taxon>Araneoidea</taxon>
        <taxon>Araneidae</taxon>
        <taxon>Araneus</taxon>
    </lineage>
</organism>